<comment type="caution">
    <text evidence="1">The sequence shown here is derived from an EMBL/GenBank/DDBJ whole genome shotgun (WGS) entry which is preliminary data.</text>
</comment>
<keyword evidence="2" id="KW-1185">Reference proteome</keyword>
<organism evidence="1 2">
    <name type="scientific">Adiantum capillus-veneris</name>
    <name type="common">Maidenhair fern</name>
    <dbReference type="NCBI Taxonomy" id="13818"/>
    <lineage>
        <taxon>Eukaryota</taxon>
        <taxon>Viridiplantae</taxon>
        <taxon>Streptophyta</taxon>
        <taxon>Embryophyta</taxon>
        <taxon>Tracheophyta</taxon>
        <taxon>Polypodiopsida</taxon>
        <taxon>Polypodiidae</taxon>
        <taxon>Polypodiales</taxon>
        <taxon>Pteridineae</taxon>
        <taxon>Pteridaceae</taxon>
        <taxon>Vittarioideae</taxon>
        <taxon>Adiantum</taxon>
    </lineage>
</organism>
<gene>
    <name evidence="1" type="ORF">GOP47_0011094</name>
</gene>
<dbReference type="EMBL" id="JABFUD020000011">
    <property type="protein sequence ID" value="KAI5073081.1"/>
    <property type="molecule type" value="Genomic_DNA"/>
</dbReference>
<proteinExistence type="predicted"/>
<reference evidence="1" key="1">
    <citation type="submission" date="2021-01" db="EMBL/GenBank/DDBJ databases">
        <title>Adiantum capillus-veneris genome.</title>
        <authorList>
            <person name="Fang Y."/>
            <person name="Liao Q."/>
        </authorList>
    </citation>
    <scope>NUCLEOTIDE SEQUENCE</scope>
    <source>
        <strain evidence="1">H3</strain>
        <tissue evidence="1">Leaf</tissue>
    </source>
</reference>
<sequence>MGMLKRVHPALVLTLVMELLMGILECVNPALVVRVKALPLQFGKSSSSSRSWSCVSASSERDNPHNFGAQRRAMVLISARRCLGGLTAGGRCKPKQGVTNEITNSQSNHETFRVSVPRLYVLLRFF</sequence>
<evidence type="ECO:0000313" key="1">
    <source>
        <dbReference type="EMBL" id="KAI5073081.1"/>
    </source>
</evidence>
<accession>A0A9D4USM4</accession>
<dbReference type="Proteomes" id="UP000886520">
    <property type="component" value="Chromosome 11"/>
</dbReference>
<name>A0A9D4USM4_ADICA</name>
<evidence type="ECO:0000313" key="2">
    <source>
        <dbReference type="Proteomes" id="UP000886520"/>
    </source>
</evidence>
<protein>
    <submittedName>
        <fullName evidence="1">Uncharacterized protein</fullName>
    </submittedName>
</protein>
<dbReference type="AlphaFoldDB" id="A0A9D4USM4"/>